<dbReference type="AlphaFoldDB" id="A0A9Q9IM08"/>
<dbReference type="OrthoDB" id="7189707at2"/>
<dbReference type="KEGG" id="daur:Daura_19350"/>
<dbReference type="RefSeq" id="WP_052388470.1">
    <property type="nucleotide sequence ID" value="NZ_CP073767.1"/>
</dbReference>
<name>A0A9Q9IM08_9ACTN</name>
<protein>
    <recommendedName>
        <fullName evidence="3">TFIIB-type zinc ribbon-containing protein</fullName>
    </recommendedName>
</protein>
<evidence type="ECO:0000313" key="2">
    <source>
        <dbReference type="Proteomes" id="UP001058003"/>
    </source>
</evidence>
<accession>A0A9Q9IM08</accession>
<reference evidence="1" key="1">
    <citation type="submission" date="2021-04" db="EMBL/GenBank/DDBJ databases">
        <title>Dactylosporangium aurantiacum NRRL B-8018 full assembly.</title>
        <authorList>
            <person name="Hartkoorn R.C."/>
            <person name="Beaudoing E."/>
            <person name="Hot D."/>
        </authorList>
    </citation>
    <scope>NUCLEOTIDE SEQUENCE</scope>
    <source>
        <strain evidence="1">NRRL B-8018</strain>
    </source>
</reference>
<proteinExistence type="predicted"/>
<organism evidence="1 2">
    <name type="scientific">Dactylosporangium aurantiacum</name>
    <dbReference type="NCBI Taxonomy" id="35754"/>
    <lineage>
        <taxon>Bacteria</taxon>
        <taxon>Bacillati</taxon>
        <taxon>Actinomycetota</taxon>
        <taxon>Actinomycetes</taxon>
        <taxon>Micromonosporales</taxon>
        <taxon>Micromonosporaceae</taxon>
        <taxon>Dactylosporangium</taxon>
    </lineage>
</organism>
<evidence type="ECO:0000313" key="1">
    <source>
        <dbReference type="EMBL" id="UWZ58131.1"/>
    </source>
</evidence>
<keyword evidence="2" id="KW-1185">Reference proteome</keyword>
<gene>
    <name evidence="1" type="ORF">Daura_19350</name>
</gene>
<sequence length="152" mass="16685">MDRFVDPAVPLYDLAAGDIAVVCQRCARRAVVAAVPVEDARPISWPRRFACGACGASASWEPRGGTTVWGAPVDPFFRLPLWLSARCCGGRVLWAFNDAHLTLLEGYVAAKSRERGPRPGLTLVARLPGWLKQAKHRDELLRVITRLRAKPG</sequence>
<dbReference type="EMBL" id="CP073767">
    <property type="protein sequence ID" value="UWZ58131.1"/>
    <property type="molecule type" value="Genomic_DNA"/>
</dbReference>
<dbReference type="Proteomes" id="UP001058003">
    <property type="component" value="Chromosome"/>
</dbReference>
<evidence type="ECO:0008006" key="3">
    <source>
        <dbReference type="Google" id="ProtNLM"/>
    </source>
</evidence>